<dbReference type="SMART" id="SM01208">
    <property type="entry name" value="G5"/>
    <property type="match status" value="1"/>
</dbReference>
<dbReference type="Pfam" id="PF07501">
    <property type="entry name" value="G5"/>
    <property type="match status" value="1"/>
</dbReference>
<feature type="compositionally biased region" description="Low complexity" evidence="2">
    <location>
        <begin position="386"/>
        <end position="400"/>
    </location>
</feature>
<gene>
    <name evidence="4" type="ORF">UFB30_09010</name>
</gene>
<dbReference type="Gene3D" id="2.20.230.10">
    <property type="entry name" value="Resuscitation-promoting factor rpfb"/>
    <property type="match status" value="1"/>
</dbReference>
<dbReference type="EMBL" id="JAXQNN010000002">
    <property type="protein sequence ID" value="MDZ5712370.1"/>
    <property type="molecule type" value="Genomic_DNA"/>
</dbReference>
<dbReference type="Pfam" id="PF04294">
    <property type="entry name" value="VanW"/>
    <property type="match status" value="1"/>
</dbReference>
<evidence type="ECO:0000313" key="5">
    <source>
        <dbReference type="Proteomes" id="UP001292084"/>
    </source>
</evidence>
<evidence type="ECO:0000256" key="2">
    <source>
        <dbReference type="SAM" id="MobiDB-lite"/>
    </source>
</evidence>
<dbReference type="RefSeq" id="WP_322421331.1">
    <property type="nucleotide sequence ID" value="NZ_JAXQNN010000002.1"/>
</dbReference>
<name>A0ABU5KM71_9BACL</name>
<dbReference type="PANTHER" id="PTHR35788:SF1">
    <property type="entry name" value="EXPORTED PROTEIN"/>
    <property type="match status" value="1"/>
</dbReference>
<organism evidence="4 5">
    <name type="scientific">Jeotgalibacillus haloalkalitolerans</name>
    <dbReference type="NCBI Taxonomy" id="3104292"/>
    <lineage>
        <taxon>Bacteria</taxon>
        <taxon>Bacillati</taxon>
        <taxon>Bacillota</taxon>
        <taxon>Bacilli</taxon>
        <taxon>Bacillales</taxon>
        <taxon>Caryophanaceae</taxon>
        <taxon>Jeotgalibacillus</taxon>
    </lineage>
</organism>
<dbReference type="PROSITE" id="PS51109">
    <property type="entry name" value="G5"/>
    <property type="match status" value="1"/>
</dbReference>
<keyword evidence="5" id="KW-1185">Reference proteome</keyword>
<protein>
    <submittedName>
        <fullName evidence="4">VanW family protein</fullName>
    </submittedName>
</protein>
<evidence type="ECO:0000256" key="1">
    <source>
        <dbReference type="ARBA" id="ARBA00022729"/>
    </source>
</evidence>
<dbReference type="InterPro" id="IPR052913">
    <property type="entry name" value="Glycopeptide_resist_protein"/>
</dbReference>
<dbReference type="InterPro" id="IPR011098">
    <property type="entry name" value="G5_dom"/>
</dbReference>
<feature type="domain" description="G5" evidence="3">
    <location>
        <begin position="281"/>
        <end position="361"/>
    </location>
</feature>
<reference evidence="4 5" key="1">
    <citation type="submission" date="2023-12" db="EMBL/GenBank/DDBJ databases">
        <title>Jeotgalibacillus haloalkaliphilus sp. nov., a novel salt-tolerant bacteria, isolated from the estuary of the Fenhe River into the Yellow River.</title>
        <authorList>
            <person name="Li Y."/>
        </authorList>
    </citation>
    <scope>NUCLEOTIDE SEQUENCE [LARGE SCALE GENOMIC DNA]</scope>
    <source>
        <strain evidence="4 5">HH7-29</strain>
    </source>
</reference>
<proteinExistence type="predicted"/>
<keyword evidence="1" id="KW-0732">Signal</keyword>
<feature type="compositionally biased region" description="Acidic residues" evidence="2">
    <location>
        <begin position="372"/>
        <end position="385"/>
    </location>
</feature>
<evidence type="ECO:0000259" key="3">
    <source>
        <dbReference type="PROSITE" id="PS51109"/>
    </source>
</evidence>
<accession>A0ABU5KM71</accession>
<dbReference type="Proteomes" id="UP001292084">
    <property type="component" value="Unassembled WGS sequence"/>
</dbReference>
<dbReference type="InterPro" id="IPR007391">
    <property type="entry name" value="Vancomycin_resist_VanW"/>
</dbReference>
<evidence type="ECO:0000313" key="4">
    <source>
        <dbReference type="EMBL" id="MDZ5712370.1"/>
    </source>
</evidence>
<sequence length="420" mass="46621">MVKKFIKPVMIFFSAVLLIISTVTYLSNRPISAADSGFTIERDHVKEMKINTAHAIAEWKSSGPILVSFPGGSFEVPRSQFEFDIEQSYQALENAIHTPWFAFWERNDQVTFPLTAELDDTYLADYSEMINVEQTKEQLLMLAERLVYQDLNQDAPEQTAASQPITVQLSSVQAKAAADLLSSLVIDADSQFSFNSMIADDTEAGLVAASALYQLFLQSDAKIIERHAALQPPSYTKPGFEASVSLKENKDLKIYNPTDFSMTIESRSAGDQLSVALITAKQPTYILERVQSDIVKPRTIKRYSNLLEPGEELQLQKGSDGYQVEVYRVELASSEVVEEDSRVTKQFYAPVPTIIEVSSVAPAQSAEPAVNETEDQTDITNEESNQDQNNGNDNGEAGEQPDSKNNGQPTVKKPEENNPK</sequence>
<feature type="region of interest" description="Disordered" evidence="2">
    <location>
        <begin position="359"/>
        <end position="420"/>
    </location>
</feature>
<dbReference type="PANTHER" id="PTHR35788">
    <property type="entry name" value="EXPORTED PROTEIN-RELATED"/>
    <property type="match status" value="1"/>
</dbReference>
<comment type="caution">
    <text evidence="4">The sequence shown here is derived from an EMBL/GenBank/DDBJ whole genome shotgun (WGS) entry which is preliminary data.</text>
</comment>